<reference evidence="7" key="1">
    <citation type="submission" date="2022-07" db="EMBL/GenBank/DDBJ databases">
        <authorList>
            <person name="Macas J."/>
            <person name="Novak P."/>
            <person name="Neumann P."/>
        </authorList>
    </citation>
    <scope>NUCLEOTIDE SEQUENCE</scope>
</reference>
<keyword evidence="8" id="KW-1185">Reference proteome</keyword>
<dbReference type="Pfam" id="PF10551">
    <property type="entry name" value="MULE"/>
    <property type="match status" value="1"/>
</dbReference>
<accession>A0AAV0D1L6</accession>
<dbReference type="AlphaFoldDB" id="A0AAV0D1L6"/>
<evidence type="ECO:0000256" key="1">
    <source>
        <dbReference type="ARBA" id="ARBA00022723"/>
    </source>
</evidence>
<proteinExistence type="predicted"/>
<keyword evidence="3" id="KW-0862">Zinc</keyword>
<dbReference type="Proteomes" id="UP001152523">
    <property type="component" value="Unassembled WGS sequence"/>
</dbReference>
<dbReference type="EMBL" id="CAMAPF010000065">
    <property type="protein sequence ID" value="CAH9090814.1"/>
    <property type="molecule type" value="Genomic_DNA"/>
</dbReference>
<feature type="domain" description="SWIM-type" evidence="6">
    <location>
        <begin position="384"/>
        <end position="416"/>
    </location>
</feature>
<dbReference type="GO" id="GO:0008270">
    <property type="term" value="F:zinc ion binding"/>
    <property type="evidence" value="ECO:0007669"/>
    <property type="project" value="UniProtKB-KW"/>
</dbReference>
<dbReference type="SMART" id="SM00575">
    <property type="entry name" value="ZnF_PMZ"/>
    <property type="match status" value="1"/>
</dbReference>
<evidence type="ECO:0000313" key="7">
    <source>
        <dbReference type="EMBL" id="CAH9090814.1"/>
    </source>
</evidence>
<evidence type="ECO:0000256" key="5">
    <source>
        <dbReference type="SAM" id="MobiDB-lite"/>
    </source>
</evidence>
<protein>
    <recommendedName>
        <fullName evidence="6">SWIM-type domain-containing protein</fullName>
    </recommendedName>
</protein>
<dbReference type="PANTHER" id="PTHR31973">
    <property type="entry name" value="POLYPROTEIN, PUTATIVE-RELATED"/>
    <property type="match status" value="1"/>
</dbReference>
<evidence type="ECO:0000259" key="6">
    <source>
        <dbReference type="PROSITE" id="PS50966"/>
    </source>
</evidence>
<evidence type="ECO:0000313" key="8">
    <source>
        <dbReference type="Proteomes" id="UP001152523"/>
    </source>
</evidence>
<feature type="region of interest" description="Disordered" evidence="5">
    <location>
        <begin position="462"/>
        <end position="491"/>
    </location>
</feature>
<organism evidence="7 8">
    <name type="scientific">Cuscuta epithymum</name>
    <dbReference type="NCBI Taxonomy" id="186058"/>
    <lineage>
        <taxon>Eukaryota</taxon>
        <taxon>Viridiplantae</taxon>
        <taxon>Streptophyta</taxon>
        <taxon>Embryophyta</taxon>
        <taxon>Tracheophyta</taxon>
        <taxon>Spermatophyta</taxon>
        <taxon>Magnoliopsida</taxon>
        <taxon>eudicotyledons</taxon>
        <taxon>Gunneridae</taxon>
        <taxon>Pentapetalae</taxon>
        <taxon>asterids</taxon>
        <taxon>lamiids</taxon>
        <taxon>Solanales</taxon>
        <taxon>Convolvulaceae</taxon>
        <taxon>Cuscuteae</taxon>
        <taxon>Cuscuta</taxon>
        <taxon>Cuscuta subgen. Cuscuta</taxon>
    </lineage>
</organism>
<dbReference type="InterPro" id="IPR018289">
    <property type="entry name" value="MULE_transposase_dom"/>
</dbReference>
<evidence type="ECO:0000256" key="4">
    <source>
        <dbReference type="PROSITE-ProRule" id="PRU00325"/>
    </source>
</evidence>
<dbReference type="InterPro" id="IPR006564">
    <property type="entry name" value="Znf_PMZ"/>
</dbReference>
<dbReference type="Pfam" id="PF04434">
    <property type="entry name" value="SWIM"/>
    <property type="match status" value="1"/>
</dbReference>
<dbReference type="PANTHER" id="PTHR31973:SF113">
    <property type="entry name" value="PROTEIN FAR1-RELATED SEQUENCE 5-LIKE"/>
    <property type="match status" value="1"/>
</dbReference>
<evidence type="ECO:0000256" key="2">
    <source>
        <dbReference type="ARBA" id="ARBA00022771"/>
    </source>
</evidence>
<gene>
    <name evidence="7" type="ORF">CEPIT_LOCUS11444</name>
</gene>
<sequence length="515" mass="59325">MFQIRRFDSTHTCPVDFRQGKHRQATYRTVAELVSHKFLDASRKPYAPNQIRDDMSFMHGISMSYKKAWKAQKIAMQKQFGSDSESYQILPSMAYMLADANPNSVISLVTDDDDVFRYFFMSLAPWRQAWLFCRPILILDGSFLKAYYKGTLLTACAQDANDHIVPLAFGVCDSESKASWLWFLSKVSESLTFRDDLYILSDRNEGLLSAAKEIFPHASHGYCVEHLRRNMVSKFKGSAVDLGWKFKAAYKAATLKEFEEYMCLLDSQDVRIRPWLEKVGTHKWAKCMCGPSRYDVMTSNCAESMNNVNAAAREYCIAKLLDFIRERMQQWFVKRKEKAEKTQTILTNKHEKHLVALQSQAAKLKVKPASYFEFEVVDRHCRSFVVDLQARTCTCAEFQLNHFVCVHGVAAIGICPRVSCYDYISPYYTRDYWLSTWTGVMHPIRDRESWLVPSHISSIRCKPPSCSKRPPGRPRKSRIPSIGEHRGTKRSKCSRCHTLGHNKKTCRNPIPATSH</sequence>
<evidence type="ECO:0000256" key="3">
    <source>
        <dbReference type="ARBA" id="ARBA00022833"/>
    </source>
</evidence>
<keyword evidence="1" id="KW-0479">Metal-binding</keyword>
<dbReference type="InterPro" id="IPR007527">
    <property type="entry name" value="Znf_SWIM"/>
</dbReference>
<comment type="caution">
    <text evidence="7">The sequence shown here is derived from an EMBL/GenBank/DDBJ whole genome shotgun (WGS) entry which is preliminary data.</text>
</comment>
<dbReference type="PROSITE" id="PS50966">
    <property type="entry name" value="ZF_SWIM"/>
    <property type="match status" value="1"/>
</dbReference>
<name>A0AAV0D1L6_9ASTE</name>
<keyword evidence="2 4" id="KW-0863">Zinc-finger</keyword>